<evidence type="ECO:0000256" key="8">
    <source>
        <dbReference type="ARBA" id="ARBA00023239"/>
    </source>
</evidence>
<evidence type="ECO:0000256" key="13">
    <source>
        <dbReference type="ARBA" id="ARBA00075219"/>
    </source>
</evidence>
<protein>
    <recommendedName>
        <fullName evidence="12">D-serine dehydratase</fullName>
        <ecNumber evidence="11">4.3.1.18</ecNumber>
    </recommendedName>
    <alternativeName>
        <fullName evidence="13">D-serine deaminase</fullName>
    </alternativeName>
</protein>
<sequence>MVYKSDYSEHTLLHEKLKTEYVGKTLDDIPTPAFIIDRRVYKENCAAMIKKANEWGAGFRAHLKTHKTAEGTRLQLVTREGSTKAVIVSTIKEAWEVFNSGLVKDGIVDDILYGLPVARNKIVDLDTLRKEVEPYGGVVRLLLDNAQQVRFLEDAQKARGHPKPWSAFVKVNGGYNRAGVVPKSKEMEELVGAILQSPATSLHGFYAHAGNAYGSTSLTEAQSYLSGEVRMVNDSAGFALEKYRDAIENGENTSPLVLSVGSTPTAHASSSAARERLEETLHGALELHAGNYPVLDLQQQHTSLIDYPRVAQRVRSAVVSYYPGRGKNGEDEALIDAGAIAFSKDTGPSGTFGEVVGKPWVLGKTSQEHGILSCTDASDPRGKLEIGDLVDIIGQHACLIAAAHPWYYIVEDGGDKIVDIWVPWKGW</sequence>
<dbReference type="PANTHER" id="PTHR28004:SF2">
    <property type="entry name" value="D-SERINE DEHYDRATASE"/>
    <property type="match status" value="1"/>
</dbReference>
<dbReference type="InterPro" id="IPR001608">
    <property type="entry name" value="Ala_racemase_N"/>
</dbReference>
<dbReference type="Pfam" id="PF01168">
    <property type="entry name" value="Ala_racemase_N"/>
    <property type="match status" value="1"/>
</dbReference>
<keyword evidence="8" id="KW-0456">Lyase</keyword>
<evidence type="ECO:0000259" key="14">
    <source>
        <dbReference type="SMART" id="SM01119"/>
    </source>
</evidence>
<dbReference type="Proteomes" id="UP000298030">
    <property type="component" value="Unassembled WGS sequence"/>
</dbReference>
<comment type="function">
    <text evidence="10">Catalyzes the conversion of D-serine to pyruvate and ammonia. May play a role in D-serine detoxification.</text>
</comment>
<dbReference type="EC" id="4.3.1.18" evidence="11"/>
<dbReference type="EMBL" id="QPFP01000008">
    <property type="protein sequence ID" value="TEB35087.1"/>
    <property type="molecule type" value="Genomic_DNA"/>
</dbReference>
<evidence type="ECO:0000313" key="16">
    <source>
        <dbReference type="Proteomes" id="UP000298030"/>
    </source>
</evidence>
<dbReference type="FunFam" id="3.20.20.10:FF:000016">
    <property type="entry name" value="D-serine dehydratase"/>
    <property type="match status" value="1"/>
</dbReference>
<comment type="caution">
    <text evidence="15">The sequence shown here is derived from an EMBL/GenBank/DDBJ whole genome shotgun (WGS) entry which is preliminary data.</text>
</comment>
<dbReference type="PANTHER" id="PTHR28004">
    <property type="entry name" value="ZGC:162816-RELATED"/>
    <property type="match status" value="1"/>
</dbReference>
<keyword evidence="4" id="KW-0216">Detoxification</keyword>
<evidence type="ECO:0000256" key="10">
    <source>
        <dbReference type="ARBA" id="ARBA00055764"/>
    </source>
</evidence>
<feature type="domain" description="D-serine dehydratase-like" evidence="14">
    <location>
        <begin position="311"/>
        <end position="411"/>
    </location>
</feature>
<name>A0A4Y7TLK8_COPMI</name>
<dbReference type="SMART" id="SM01119">
    <property type="entry name" value="D-ser_dehydrat"/>
    <property type="match status" value="1"/>
</dbReference>
<evidence type="ECO:0000256" key="5">
    <source>
        <dbReference type="ARBA" id="ARBA00022723"/>
    </source>
</evidence>
<dbReference type="GO" id="GO:0008721">
    <property type="term" value="F:D-serine ammonia-lyase activity"/>
    <property type="evidence" value="ECO:0007669"/>
    <property type="project" value="UniProtKB-EC"/>
</dbReference>
<accession>A0A4Y7TLK8</accession>
<proteinExistence type="inferred from homology"/>
<dbReference type="GO" id="GO:0036088">
    <property type="term" value="P:D-serine catabolic process"/>
    <property type="evidence" value="ECO:0007669"/>
    <property type="project" value="TreeGrafter"/>
</dbReference>
<comment type="catalytic activity">
    <reaction evidence="9">
        <text>D-serine = pyruvate + NH4(+)</text>
        <dbReference type="Rhea" id="RHEA:13977"/>
        <dbReference type="ChEBI" id="CHEBI:15361"/>
        <dbReference type="ChEBI" id="CHEBI:28938"/>
        <dbReference type="ChEBI" id="CHEBI:35247"/>
        <dbReference type="EC" id="4.3.1.18"/>
    </reaction>
    <physiologicalReaction direction="left-to-right" evidence="9">
        <dbReference type="Rhea" id="RHEA:13978"/>
    </physiologicalReaction>
</comment>
<dbReference type="InterPro" id="IPR051466">
    <property type="entry name" value="D-amino_acid_metab_enzyme"/>
</dbReference>
<evidence type="ECO:0000256" key="3">
    <source>
        <dbReference type="ARBA" id="ARBA00005323"/>
    </source>
</evidence>
<evidence type="ECO:0000256" key="7">
    <source>
        <dbReference type="ARBA" id="ARBA00022898"/>
    </source>
</evidence>
<evidence type="ECO:0000256" key="4">
    <source>
        <dbReference type="ARBA" id="ARBA00022575"/>
    </source>
</evidence>
<organism evidence="15 16">
    <name type="scientific">Coprinellus micaceus</name>
    <name type="common">Glistening ink-cap mushroom</name>
    <name type="synonym">Coprinus micaceus</name>
    <dbReference type="NCBI Taxonomy" id="71717"/>
    <lineage>
        <taxon>Eukaryota</taxon>
        <taxon>Fungi</taxon>
        <taxon>Dikarya</taxon>
        <taxon>Basidiomycota</taxon>
        <taxon>Agaricomycotina</taxon>
        <taxon>Agaricomycetes</taxon>
        <taxon>Agaricomycetidae</taxon>
        <taxon>Agaricales</taxon>
        <taxon>Agaricineae</taxon>
        <taxon>Psathyrellaceae</taxon>
        <taxon>Coprinellus</taxon>
    </lineage>
</organism>
<evidence type="ECO:0000256" key="6">
    <source>
        <dbReference type="ARBA" id="ARBA00022833"/>
    </source>
</evidence>
<evidence type="ECO:0000256" key="11">
    <source>
        <dbReference type="ARBA" id="ARBA00066349"/>
    </source>
</evidence>
<dbReference type="Gene3D" id="2.40.37.20">
    <property type="entry name" value="D-serine dehydratase-like domain"/>
    <property type="match status" value="1"/>
</dbReference>
<evidence type="ECO:0000256" key="2">
    <source>
        <dbReference type="ARBA" id="ARBA00001947"/>
    </source>
</evidence>
<evidence type="ECO:0000313" key="15">
    <source>
        <dbReference type="EMBL" id="TEB35087.1"/>
    </source>
</evidence>
<dbReference type="GO" id="GO:0046872">
    <property type="term" value="F:metal ion binding"/>
    <property type="evidence" value="ECO:0007669"/>
    <property type="project" value="UniProtKB-KW"/>
</dbReference>
<keyword evidence="6" id="KW-0862">Zinc</keyword>
<evidence type="ECO:0000256" key="1">
    <source>
        <dbReference type="ARBA" id="ARBA00001933"/>
    </source>
</evidence>
<keyword evidence="7" id="KW-0663">Pyridoxal phosphate</keyword>
<dbReference type="SUPFAM" id="SSF51419">
    <property type="entry name" value="PLP-binding barrel"/>
    <property type="match status" value="1"/>
</dbReference>
<comment type="cofactor">
    <cofactor evidence="1">
        <name>pyridoxal 5'-phosphate</name>
        <dbReference type="ChEBI" id="CHEBI:597326"/>
    </cofactor>
</comment>
<evidence type="ECO:0000256" key="12">
    <source>
        <dbReference type="ARBA" id="ARBA00069616"/>
    </source>
</evidence>
<gene>
    <name evidence="15" type="ORF">FA13DRAFT_1728888</name>
</gene>
<dbReference type="OrthoDB" id="20198at2759"/>
<dbReference type="STRING" id="71717.A0A4Y7TLK8"/>
<dbReference type="AlphaFoldDB" id="A0A4Y7TLK8"/>
<evidence type="ECO:0000256" key="9">
    <source>
        <dbReference type="ARBA" id="ARBA00051198"/>
    </source>
</evidence>
<comment type="similarity">
    <text evidence="3">Belongs to the DSD1 family.</text>
</comment>
<comment type="cofactor">
    <cofactor evidence="2">
        <name>Zn(2+)</name>
        <dbReference type="ChEBI" id="CHEBI:29105"/>
    </cofactor>
</comment>
<dbReference type="GO" id="GO:0009636">
    <property type="term" value="P:response to toxic substance"/>
    <property type="evidence" value="ECO:0007669"/>
    <property type="project" value="UniProtKB-KW"/>
</dbReference>
<reference evidence="15 16" key="1">
    <citation type="journal article" date="2019" name="Nat. Ecol. Evol.">
        <title>Megaphylogeny resolves global patterns of mushroom evolution.</title>
        <authorList>
            <person name="Varga T."/>
            <person name="Krizsan K."/>
            <person name="Foldi C."/>
            <person name="Dima B."/>
            <person name="Sanchez-Garcia M."/>
            <person name="Sanchez-Ramirez S."/>
            <person name="Szollosi G.J."/>
            <person name="Szarkandi J.G."/>
            <person name="Papp V."/>
            <person name="Albert L."/>
            <person name="Andreopoulos W."/>
            <person name="Angelini C."/>
            <person name="Antonin V."/>
            <person name="Barry K.W."/>
            <person name="Bougher N.L."/>
            <person name="Buchanan P."/>
            <person name="Buyck B."/>
            <person name="Bense V."/>
            <person name="Catcheside P."/>
            <person name="Chovatia M."/>
            <person name="Cooper J."/>
            <person name="Damon W."/>
            <person name="Desjardin D."/>
            <person name="Finy P."/>
            <person name="Geml J."/>
            <person name="Haridas S."/>
            <person name="Hughes K."/>
            <person name="Justo A."/>
            <person name="Karasinski D."/>
            <person name="Kautmanova I."/>
            <person name="Kiss B."/>
            <person name="Kocsube S."/>
            <person name="Kotiranta H."/>
            <person name="LaButti K.M."/>
            <person name="Lechner B.E."/>
            <person name="Liimatainen K."/>
            <person name="Lipzen A."/>
            <person name="Lukacs Z."/>
            <person name="Mihaltcheva S."/>
            <person name="Morgado L.N."/>
            <person name="Niskanen T."/>
            <person name="Noordeloos M.E."/>
            <person name="Ohm R.A."/>
            <person name="Ortiz-Santana B."/>
            <person name="Ovrebo C."/>
            <person name="Racz N."/>
            <person name="Riley R."/>
            <person name="Savchenko A."/>
            <person name="Shiryaev A."/>
            <person name="Soop K."/>
            <person name="Spirin V."/>
            <person name="Szebenyi C."/>
            <person name="Tomsovsky M."/>
            <person name="Tulloss R.E."/>
            <person name="Uehling J."/>
            <person name="Grigoriev I.V."/>
            <person name="Vagvolgyi C."/>
            <person name="Papp T."/>
            <person name="Martin F.M."/>
            <person name="Miettinen O."/>
            <person name="Hibbett D.S."/>
            <person name="Nagy L.G."/>
        </authorList>
    </citation>
    <scope>NUCLEOTIDE SEQUENCE [LARGE SCALE GENOMIC DNA]</scope>
    <source>
        <strain evidence="15 16">FP101781</strain>
    </source>
</reference>
<keyword evidence="16" id="KW-1185">Reference proteome</keyword>
<dbReference type="InterPro" id="IPR029066">
    <property type="entry name" value="PLP-binding_barrel"/>
</dbReference>
<dbReference type="InterPro" id="IPR042208">
    <property type="entry name" value="D-ser_dehydrat-like_sf"/>
</dbReference>
<dbReference type="Gene3D" id="3.20.20.10">
    <property type="entry name" value="Alanine racemase"/>
    <property type="match status" value="1"/>
</dbReference>
<dbReference type="InterPro" id="IPR026956">
    <property type="entry name" value="D-ser_dehydrat-like_dom"/>
</dbReference>
<dbReference type="Pfam" id="PF14031">
    <property type="entry name" value="D-ser_dehydrat"/>
    <property type="match status" value="1"/>
</dbReference>
<keyword evidence="5" id="KW-0479">Metal-binding</keyword>